<reference evidence="1" key="1">
    <citation type="journal article" date="2014" name="Front. Microbiol.">
        <title>High frequency of phylogenetically diverse reductive dehalogenase-homologous genes in deep subseafloor sedimentary metagenomes.</title>
        <authorList>
            <person name="Kawai M."/>
            <person name="Futagami T."/>
            <person name="Toyoda A."/>
            <person name="Takaki Y."/>
            <person name="Nishi S."/>
            <person name="Hori S."/>
            <person name="Arai W."/>
            <person name="Tsubouchi T."/>
            <person name="Morono Y."/>
            <person name="Uchiyama I."/>
            <person name="Ito T."/>
            <person name="Fujiyama A."/>
            <person name="Inagaki F."/>
            <person name="Takami H."/>
        </authorList>
    </citation>
    <scope>NUCLEOTIDE SEQUENCE</scope>
    <source>
        <strain evidence="1">Expedition CK06-06</strain>
    </source>
</reference>
<organism evidence="1">
    <name type="scientific">marine sediment metagenome</name>
    <dbReference type="NCBI Taxonomy" id="412755"/>
    <lineage>
        <taxon>unclassified sequences</taxon>
        <taxon>metagenomes</taxon>
        <taxon>ecological metagenomes</taxon>
    </lineage>
</organism>
<evidence type="ECO:0008006" key="2">
    <source>
        <dbReference type="Google" id="ProtNLM"/>
    </source>
</evidence>
<accession>X1HZD5</accession>
<proteinExistence type="predicted"/>
<name>X1HZD5_9ZZZZ</name>
<sequence length="82" mass="9335">MELKQELGYFISNKEELLKHYKGQFALIKGKELIGTYTTWEEAFNAGVERFGNVPFLVKLVQEEDEIIQFPALLVGAINTNA</sequence>
<protein>
    <recommendedName>
        <fullName evidence="2">DUF5678 domain-containing protein</fullName>
    </recommendedName>
</protein>
<dbReference type="EMBL" id="BARU01026279">
    <property type="protein sequence ID" value="GAH75476.1"/>
    <property type="molecule type" value="Genomic_DNA"/>
</dbReference>
<comment type="caution">
    <text evidence="1">The sequence shown here is derived from an EMBL/GenBank/DDBJ whole genome shotgun (WGS) entry which is preliminary data.</text>
</comment>
<gene>
    <name evidence="1" type="ORF">S03H2_42237</name>
</gene>
<evidence type="ECO:0000313" key="1">
    <source>
        <dbReference type="EMBL" id="GAH75476.1"/>
    </source>
</evidence>
<dbReference type="AlphaFoldDB" id="X1HZD5"/>